<keyword evidence="3" id="KW-1185">Reference proteome</keyword>
<feature type="region of interest" description="Disordered" evidence="1">
    <location>
        <begin position="359"/>
        <end position="394"/>
    </location>
</feature>
<evidence type="ECO:0000313" key="3">
    <source>
        <dbReference type="Proteomes" id="UP000275078"/>
    </source>
</evidence>
<organism evidence="2 3">
    <name type="scientific">Ascobolus immersus RN42</name>
    <dbReference type="NCBI Taxonomy" id="1160509"/>
    <lineage>
        <taxon>Eukaryota</taxon>
        <taxon>Fungi</taxon>
        <taxon>Dikarya</taxon>
        <taxon>Ascomycota</taxon>
        <taxon>Pezizomycotina</taxon>
        <taxon>Pezizomycetes</taxon>
        <taxon>Pezizales</taxon>
        <taxon>Ascobolaceae</taxon>
        <taxon>Ascobolus</taxon>
    </lineage>
</organism>
<reference evidence="2 3" key="1">
    <citation type="journal article" date="2018" name="Nat. Ecol. Evol.">
        <title>Pezizomycetes genomes reveal the molecular basis of ectomycorrhizal truffle lifestyle.</title>
        <authorList>
            <person name="Murat C."/>
            <person name="Payen T."/>
            <person name="Noel B."/>
            <person name="Kuo A."/>
            <person name="Morin E."/>
            <person name="Chen J."/>
            <person name="Kohler A."/>
            <person name="Krizsan K."/>
            <person name="Balestrini R."/>
            <person name="Da Silva C."/>
            <person name="Montanini B."/>
            <person name="Hainaut M."/>
            <person name="Levati E."/>
            <person name="Barry K.W."/>
            <person name="Belfiori B."/>
            <person name="Cichocki N."/>
            <person name="Clum A."/>
            <person name="Dockter R.B."/>
            <person name="Fauchery L."/>
            <person name="Guy J."/>
            <person name="Iotti M."/>
            <person name="Le Tacon F."/>
            <person name="Lindquist E.A."/>
            <person name="Lipzen A."/>
            <person name="Malagnac F."/>
            <person name="Mello A."/>
            <person name="Molinier V."/>
            <person name="Miyauchi S."/>
            <person name="Poulain J."/>
            <person name="Riccioni C."/>
            <person name="Rubini A."/>
            <person name="Sitrit Y."/>
            <person name="Splivallo R."/>
            <person name="Traeger S."/>
            <person name="Wang M."/>
            <person name="Zifcakova L."/>
            <person name="Wipf D."/>
            <person name="Zambonelli A."/>
            <person name="Paolocci F."/>
            <person name="Nowrousian M."/>
            <person name="Ottonello S."/>
            <person name="Baldrian P."/>
            <person name="Spatafora J.W."/>
            <person name="Henrissat B."/>
            <person name="Nagy L.G."/>
            <person name="Aury J.M."/>
            <person name="Wincker P."/>
            <person name="Grigoriev I.V."/>
            <person name="Bonfante P."/>
            <person name="Martin F.M."/>
        </authorList>
    </citation>
    <scope>NUCLEOTIDE SEQUENCE [LARGE SCALE GENOMIC DNA]</scope>
    <source>
        <strain evidence="2 3">RN42</strain>
    </source>
</reference>
<dbReference type="AlphaFoldDB" id="A0A3N4IFJ9"/>
<protein>
    <submittedName>
        <fullName evidence="2">Uncharacterized protein</fullName>
    </submittedName>
</protein>
<accession>A0A3N4IFJ9</accession>
<sequence>MTGTLVTQHLSPLQFTAAPQKSILTTSLVKVLPKFLAHAELNGLPALGRMCRLPSKPSTIDFCTRTSFPNKSSLSPTSQSFSSKDPFRPFETLHFASSFLLYHDTRARSSTLIFLLVRKSLPTETPSSPHLDSLEEFNVVHDFTTLTTLQTILYFQADIPRPPSPSLSQYFADPAMSSNPRPGKPAVAPLGDITNRQGGSGGGGSSGPAATSCENEPTVEMRFTLEDEALSITKSLPASTTIQAAFVNVEAHWKNRLLLSAGVDLADVVLPVCASPRNLADYGTLGEVPASEGLITVFNVPEQSVIEGTYARRLQDDREFREMVANQMGELRNEIGVLKGRLEHQGQTIKKVRMDLDAEKKARKEDQQANQRSQKEDKANFQKQLDAAGKQNSLIMAEEREKRRKIEKQLSVTQNQLAATRRELGTQQSRVAHLESSDSERTINELLRQSRMTETRLNTENASLRRRIGVLEHTVTKLERYQIRNVPVHNKLRKRALLDYARDAASQRLGYKSWFDLLETKGWTGALNALKFDLDEPVPGWDSRIDFVNFIVLGTTFTREEGNRAAHNYRQNKILKAVRLDTTSDKANLETIVRVVDEWGGWWNGPENEHYLLSDVEEGGESEEEEEDDNE</sequence>
<evidence type="ECO:0000313" key="2">
    <source>
        <dbReference type="EMBL" id="RPA84932.1"/>
    </source>
</evidence>
<evidence type="ECO:0000256" key="1">
    <source>
        <dbReference type="SAM" id="MobiDB-lite"/>
    </source>
</evidence>
<dbReference type="EMBL" id="ML119656">
    <property type="protein sequence ID" value="RPA84932.1"/>
    <property type="molecule type" value="Genomic_DNA"/>
</dbReference>
<dbReference type="Proteomes" id="UP000275078">
    <property type="component" value="Unassembled WGS sequence"/>
</dbReference>
<gene>
    <name evidence="2" type="ORF">BJ508DRAFT_303322</name>
</gene>
<feature type="region of interest" description="Disordered" evidence="1">
    <location>
        <begin position="166"/>
        <end position="215"/>
    </location>
</feature>
<feature type="compositionally biased region" description="Basic and acidic residues" evidence="1">
    <location>
        <begin position="359"/>
        <end position="380"/>
    </location>
</feature>
<proteinExistence type="predicted"/>
<name>A0A3N4IFJ9_ASCIM</name>